<dbReference type="InterPro" id="IPR023828">
    <property type="entry name" value="Peptidase_S8_Ser-AS"/>
</dbReference>
<sequence length="1246" mass="132307">MSTQNRTSLYIHVVDVDRRLLGSASVLSPGMQAKPMSGGRFVFDNLPPGRVQLRVEAKGFSPVDLWVEVSGEKKYVDVVLGEAGMPSFRRKNVPVPFRSPGDKLGVITRGEEGAAAVDAYLREHQLKSERPHGRDLVIVTCDPTQSARIAADLRRLPEVREVGRLVNPSARGTGILTRNINVQARPGTDEKQLAAVAEKAGCTVARKLILKDHWILTLKEGEDFSVLDAALMLEADSHITAAEPDIAFTADPDAITPTDQLYASQWHLGRVNAPDAWQTLRDTNAAGVNPGDPNDLTFGSANILLAVMDTGVKSVTLGGVVSAEHPEFQGNVTSGQPKVTGFFDFGGMVANCNDPIAVFGDGYHGSACAGVAAARVDNASAVAGEDEGGSGAAPNCRILAVQGSNPCTEAQYSDMYLWLAGFDPGNPDPAFPAQLAHGADVVTNSWGGYNPAVWPISTLMDDLFTNLTDNGRGGLGTLMFFSAGNAGQPNFWTQRPFAAHPRNFGVAASTDADVKADYSNWGDGVDLCAPSSGGAVDITTTTIPGKGTLAGHTGGALDYISNFGGTSSATPLTAGVASLLLSMDPTLTHEEARAVLTRTAKRIDYSNSDTDGHWRDLDGDGINEYSWWYGFGMVDAARAVCVARNTLSVDPAVVFVDVPEHEQAIRPVVIRLKGWRPRTFSATVPVTTSGPANSFVLHAGAMTSYAGSFDCAETHVYIWLRYTGTVAGDLATGNVTVTCNETAQAFVINLTANTIHRPKTALVLSLDRSGSMNDPAGDGRLKIDLVRDSAFVVPTLCDAGTGLGAVSWDTDADVAGAMTVEGAGVESTGAGRVALNTFITNHHTNVLGTTAIGDGVEAGQTLLNASVGYDLRALCLLTDGNETASKYIADLTAMELHSRIFAIGVGTPENINPTSLSTLTSSNSGYLLMTGNIDADDTFLLTKYFQQILAGVTNTEIVVDPQGWLTPGTSLRLPFPVNETDWQVDAIVHCQVADLLRFHMEAPDGQTFGPAQAIAPSTHYVVGQGSAYYRMDVPSPIVGPQDPARPWHVVLELDEKGWVRYIRDLREKKSQVALGRAIHGLRYAFTAQARSSLRMDVSVSQSSREPGSTAWLRATLLEYGYPLSIPAKVWAVVTDPRGAVLNVPLTSTGAGNYQGSLVADFTGAWRITILAEGKTSKGSPFLREALRSVAVWPGGNRPGPHSPAESPLDKLLHCICAGGVVNQDAAKKLGVDLKRLCECVKKTTPV</sequence>
<dbReference type="PROSITE" id="PS50194">
    <property type="entry name" value="FILAMIN_REPEAT"/>
    <property type="match status" value="1"/>
</dbReference>
<dbReference type="SUPFAM" id="SSF53300">
    <property type="entry name" value="vWA-like"/>
    <property type="match status" value="1"/>
</dbReference>
<dbReference type="Gene3D" id="3.40.50.410">
    <property type="entry name" value="von Willebrand factor, type A domain"/>
    <property type="match status" value="1"/>
</dbReference>
<dbReference type="Pfam" id="PF00082">
    <property type="entry name" value="Peptidase_S8"/>
    <property type="match status" value="1"/>
</dbReference>
<dbReference type="RefSeq" id="WP_130418423.1">
    <property type="nucleotide sequence ID" value="NZ_SHKW01000001.1"/>
</dbReference>
<proteinExistence type="inferred from homology"/>
<dbReference type="PROSITE" id="PS50234">
    <property type="entry name" value="VWFA"/>
    <property type="match status" value="1"/>
</dbReference>
<keyword evidence="3 4" id="KW-0720">Serine protease</keyword>
<keyword evidence="2 4" id="KW-0378">Hydrolase</keyword>
<dbReference type="InterPro" id="IPR022398">
    <property type="entry name" value="Peptidase_S8_His-AS"/>
</dbReference>
<keyword evidence="7" id="KW-1185">Reference proteome</keyword>
<dbReference type="PANTHER" id="PTHR42884:SF14">
    <property type="entry name" value="NEUROENDOCRINE CONVERTASE 1"/>
    <property type="match status" value="1"/>
</dbReference>
<dbReference type="InterPro" id="IPR036852">
    <property type="entry name" value="Peptidase_S8/S53_dom_sf"/>
</dbReference>
<reference evidence="6 7" key="1">
    <citation type="submission" date="2019-02" db="EMBL/GenBank/DDBJ databases">
        <title>Genomic Encyclopedia of Archaeal and Bacterial Type Strains, Phase II (KMG-II): from individual species to whole genera.</title>
        <authorList>
            <person name="Goeker M."/>
        </authorList>
    </citation>
    <scope>NUCLEOTIDE SEQUENCE [LARGE SCALE GENOMIC DNA]</scope>
    <source>
        <strain evidence="6 7">DSM 18101</strain>
    </source>
</reference>
<dbReference type="Proteomes" id="UP000292958">
    <property type="component" value="Unassembled WGS sequence"/>
</dbReference>
<dbReference type="GO" id="GO:0016485">
    <property type="term" value="P:protein processing"/>
    <property type="evidence" value="ECO:0007669"/>
    <property type="project" value="TreeGrafter"/>
</dbReference>
<evidence type="ECO:0000313" key="6">
    <source>
        <dbReference type="EMBL" id="RZU40343.1"/>
    </source>
</evidence>
<dbReference type="PANTHER" id="PTHR42884">
    <property type="entry name" value="PROPROTEIN CONVERTASE SUBTILISIN/KEXIN-RELATED"/>
    <property type="match status" value="1"/>
</dbReference>
<dbReference type="PROSITE" id="PS00138">
    <property type="entry name" value="SUBTILASE_SER"/>
    <property type="match status" value="1"/>
</dbReference>
<feature type="domain" description="VWFA" evidence="5">
    <location>
        <begin position="761"/>
        <end position="948"/>
    </location>
</feature>
<evidence type="ECO:0000256" key="4">
    <source>
        <dbReference type="PROSITE-ProRule" id="PRU01240"/>
    </source>
</evidence>
<dbReference type="InterPro" id="IPR015500">
    <property type="entry name" value="Peptidase_S8_subtilisin-rel"/>
</dbReference>
<gene>
    <name evidence="6" type="ORF">BDD14_1794</name>
</gene>
<comment type="caution">
    <text evidence="6">The sequence shown here is derived from an EMBL/GenBank/DDBJ whole genome shotgun (WGS) entry which is preliminary data.</text>
</comment>
<dbReference type="SUPFAM" id="SSF52743">
    <property type="entry name" value="Subtilisin-like"/>
    <property type="match status" value="1"/>
</dbReference>
<accession>A0A4Q7YTL6</accession>
<dbReference type="PROSITE" id="PS00137">
    <property type="entry name" value="SUBTILASE_HIS"/>
    <property type="match status" value="1"/>
</dbReference>
<evidence type="ECO:0000313" key="7">
    <source>
        <dbReference type="Proteomes" id="UP000292958"/>
    </source>
</evidence>
<dbReference type="GO" id="GO:0016020">
    <property type="term" value="C:membrane"/>
    <property type="evidence" value="ECO:0007669"/>
    <property type="project" value="TreeGrafter"/>
</dbReference>
<evidence type="ECO:0000256" key="2">
    <source>
        <dbReference type="ARBA" id="ARBA00022801"/>
    </source>
</evidence>
<dbReference type="InterPro" id="IPR000209">
    <property type="entry name" value="Peptidase_S8/S53_dom"/>
</dbReference>
<dbReference type="CDD" id="cd00198">
    <property type="entry name" value="vWFA"/>
    <property type="match status" value="1"/>
</dbReference>
<dbReference type="InterPro" id="IPR036465">
    <property type="entry name" value="vWFA_dom_sf"/>
</dbReference>
<dbReference type="AlphaFoldDB" id="A0A4Q7YTL6"/>
<dbReference type="InterPro" id="IPR017868">
    <property type="entry name" value="Filamin/ABP280_repeat-like"/>
</dbReference>
<name>A0A4Q7YTL6_9BACT</name>
<dbReference type="OrthoDB" id="9762689at2"/>
<dbReference type="GO" id="GO:0004252">
    <property type="term" value="F:serine-type endopeptidase activity"/>
    <property type="evidence" value="ECO:0007669"/>
    <property type="project" value="UniProtKB-UniRule"/>
</dbReference>
<organism evidence="6 7">
    <name type="scientific">Edaphobacter modestus</name>
    <dbReference type="NCBI Taxonomy" id="388466"/>
    <lineage>
        <taxon>Bacteria</taxon>
        <taxon>Pseudomonadati</taxon>
        <taxon>Acidobacteriota</taxon>
        <taxon>Terriglobia</taxon>
        <taxon>Terriglobales</taxon>
        <taxon>Acidobacteriaceae</taxon>
        <taxon>Edaphobacter</taxon>
    </lineage>
</organism>
<evidence type="ECO:0000256" key="1">
    <source>
        <dbReference type="ARBA" id="ARBA00022670"/>
    </source>
</evidence>
<feature type="active site" description="Charge relay system" evidence="4">
    <location>
        <position position="567"/>
    </location>
</feature>
<feature type="active site" description="Charge relay system" evidence="4">
    <location>
        <position position="364"/>
    </location>
</feature>
<dbReference type="PROSITE" id="PS51892">
    <property type="entry name" value="SUBTILASE"/>
    <property type="match status" value="1"/>
</dbReference>
<comment type="similarity">
    <text evidence="4">Belongs to the peptidase S8 family.</text>
</comment>
<dbReference type="PRINTS" id="PR00723">
    <property type="entry name" value="SUBTILISIN"/>
</dbReference>
<dbReference type="EMBL" id="SHKW01000001">
    <property type="protein sequence ID" value="RZU40343.1"/>
    <property type="molecule type" value="Genomic_DNA"/>
</dbReference>
<protein>
    <submittedName>
        <fullName evidence="6">Subtilase family protein</fullName>
    </submittedName>
</protein>
<feature type="active site" description="Charge relay system" evidence="4">
    <location>
        <position position="309"/>
    </location>
</feature>
<evidence type="ECO:0000256" key="3">
    <source>
        <dbReference type="ARBA" id="ARBA00022825"/>
    </source>
</evidence>
<evidence type="ECO:0000259" key="5">
    <source>
        <dbReference type="PROSITE" id="PS50234"/>
    </source>
</evidence>
<dbReference type="InterPro" id="IPR002035">
    <property type="entry name" value="VWF_A"/>
</dbReference>
<dbReference type="Gene3D" id="3.40.50.200">
    <property type="entry name" value="Peptidase S8/S53 domain"/>
    <property type="match status" value="1"/>
</dbReference>
<keyword evidence="1 4" id="KW-0645">Protease</keyword>